<dbReference type="EMBL" id="JAQNDL010000003">
    <property type="protein sequence ID" value="MDC0721696.1"/>
    <property type="molecule type" value="Genomic_DNA"/>
</dbReference>
<keyword evidence="4" id="KW-0949">S-adenosyl-L-methionine</keyword>
<evidence type="ECO:0000313" key="9">
    <source>
        <dbReference type="EMBL" id="MDC0721696.1"/>
    </source>
</evidence>
<feature type="domain" description="DUF7008" evidence="8">
    <location>
        <begin position="825"/>
        <end position="1170"/>
    </location>
</feature>
<dbReference type="InterPro" id="IPR054277">
    <property type="entry name" value="DUF7008"/>
</dbReference>
<comment type="caution">
    <text evidence="9">The sequence shown here is derived from an EMBL/GenBank/DDBJ whole genome shotgun (WGS) entry which is preliminary data.</text>
</comment>
<sequence length="1197" mass="134811">MKQADRARLTAALREHVAAIAADLRARMREPGPTRERARQLHTDERVGEDFDVWTDLLSRRAAVLWVLKSVYVRVLEDRGLLAPGRLLDPEAQQLFERLAPNLGETAFLGWIYHDLASPNGGLPELFSVQPAELALPSDERSRALIAFWRHRDADTAAQWSFAEERFEGELMGDLYQELDPVVKDRFALCQTPDFVRSFILDRTLTPAIETFGADQVRLLDPACGSGHFLIDGLKRIFEATAVQHKDWSREQLALHALGRVVGMDLNDYACALARARLVMTAAELAGVTALADAAKFHPHVYWADGLEQVERDESKPSEQFGLFESAKSAEKPRPTFTRADVRAALRPVLTAKFHAVVANPPYITERDPASKAYHREKIGKAQRYVSAYREYSLGSPFTERSFQLAEKEGFVGIITSNNFMKREFGEPLIEKILSNLDLTLVVDTSQAFIPGHGTPTVLLFARNSRAFGEDVRVVMSKRGESGIPAEPAKALVWSSIEEGWCRVGFENDFVSVSAVPRATLSKHPWSLGGGGAAELKVRIESRSLGRLADQVESIGYMCITKQDEVFVQEFSTFERHGCDSSWLKLFGNGDMLRDWTIIGGPAVIFPYNDDLELRPLPENTGVERFLWRFRRLLEERAVFGGDTFRTAGRPWWDHGQITKERFRTPLAIAFAFIATHNHFILDRGGKAFNRSAPVIKLPRAATEAEYYSALGVLNSSAGCFWMKQVFHNKGGGTSAGKWQSDAAKIAYDFTVTGLQEFPFPDVGPCREVLLECARRLDKLAAERAGVLIAALPDIRTLEPFPSHEIRALLEEAESRESQILRQQIVLQEEIDWSVYHLYGLVENLPRISPDHIERTSGAPLGARPFEVLQARSGRAYGVDGQLLMKDLPSDLDERIAKVWTERMLAVERSPALALIEHESYKRRWLLTPKHLAGRVETFADRLGDRLRLLLSDLVEFAARKRNVPFDLGRIAADLQEEPRFSMLAELMTARCDYSHDRLVLELLTDDAVPNHPFHRYSKSGLVKHQAWEQTWEDQRREDAGERVTPAVPPTYAQPDFNTRRIFELRGKLDVPRERYIAFTEVHGSTDAGTLYGWAGWTPLQRLKAILAIDEDREDAGVSLADRIALLDSAWRLLPEVAREDGQAAARLKAELQALVGPTGPSREMLEDWRKRFPPPKPPKKTVARARKAKQDEEDDA</sequence>
<feature type="compositionally biased region" description="Basic residues" evidence="6">
    <location>
        <begin position="1172"/>
        <end position="1188"/>
    </location>
</feature>
<dbReference type="GO" id="GO:0032259">
    <property type="term" value="P:methylation"/>
    <property type="evidence" value="ECO:0007669"/>
    <property type="project" value="UniProtKB-KW"/>
</dbReference>
<dbReference type="Gene3D" id="3.40.50.150">
    <property type="entry name" value="Vaccinia Virus protein VP39"/>
    <property type="match status" value="1"/>
</dbReference>
<evidence type="ECO:0000256" key="3">
    <source>
        <dbReference type="ARBA" id="ARBA00022679"/>
    </source>
</evidence>
<evidence type="ECO:0000256" key="5">
    <source>
        <dbReference type="ARBA" id="ARBA00047942"/>
    </source>
</evidence>
<dbReference type="Pfam" id="PF22654">
    <property type="entry name" value="DUF7008"/>
    <property type="match status" value="1"/>
</dbReference>
<dbReference type="Proteomes" id="UP001221686">
    <property type="component" value="Unassembled WGS sequence"/>
</dbReference>
<reference evidence="9 10" key="1">
    <citation type="submission" date="2022-11" db="EMBL/GenBank/DDBJ databases">
        <title>Minimal conservation of predation-associated metabolite biosynthetic gene clusters underscores biosynthetic potential of Myxococcota including descriptions for ten novel species: Archangium lansinium sp. nov., Myxococcus landrumus sp. nov., Nannocystis bai.</title>
        <authorList>
            <person name="Ahearne A."/>
            <person name="Stevens C."/>
            <person name="Dowd S."/>
        </authorList>
    </citation>
    <scope>NUCLEOTIDE SEQUENCE [LARGE SCALE GENOMIC DNA]</scope>
    <source>
        <strain evidence="9 10">BB15-2</strain>
    </source>
</reference>
<organism evidence="9 10">
    <name type="scientific">Nannocystis bainbridge</name>
    <dbReference type="NCBI Taxonomy" id="2995303"/>
    <lineage>
        <taxon>Bacteria</taxon>
        <taxon>Pseudomonadati</taxon>
        <taxon>Myxococcota</taxon>
        <taxon>Polyangia</taxon>
        <taxon>Nannocystales</taxon>
        <taxon>Nannocystaceae</taxon>
        <taxon>Nannocystis</taxon>
    </lineage>
</organism>
<dbReference type="SUPFAM" id="SSF53335">
    <property type="entry name" value="S-adenosyl-L-methionine-dependent methyltransferases"/>
    <property type="match status" value="1"/>
</dbReference>
<evidence type="ECO:0000259" key="7">
    <source>
        <dbReference type="Pfam" id="PF07669"/>
    </source>
</evidence>
<dbReference type="PROSITE" id="PS00092">
    <property type="entry name" value="N6_MTASE"/>
    <property type="match status" value="1"/>
</dbReference>
<dbReference type="PRINTS" id="PR00507">
    <property type="entry name" value="N12N6MTFRASE"/>
</dbReference>
<dbReference type="PANTHER" id="PTHR33841:SF1">
    <property type="entry name" value="DNA METHYLTRANSFERASE A"/>
    <property type="match status" value="1"/>
</dbReference>
<keyword evidence="2 9" id="KW-0489">Methyltransferase</keyword>
<feature type="region of interest" description="Disordered" evidence="6">
    <location>
        <begin position="1159"/>
        <end position="1197"/>
    </location>
</feature>
<name>A0ABT5EA89_9BACT</name>
<dbReference type="PANTHER" id="PTHR33841">
    <property type="entry name" value="DNA METHYLTRANSFERASE YEEA-RELATED"/>
    <property type="match status" value="1"/>
</dbReference>
<evidence type="ECO:0000259" key="8">
    <source>
        <dbReference type="Pfam" id="PF22654"/>
    </source>
</evidence>
<evidence type="ECO:0000313" key="10">
    <source>
        <dbReference type="Proteomes" id="UP001221686"/>
    </source>
</evidence>
<dbReference type="EC" id="2.1.1.72" evidence="1"/>
<dbReference type="NCBIfam" id="NF033451">
    <property type="entry name" value="BREX_2_MTaseX"/>
    <property type="match status" value="1"/>
</dbReference>
<evidence type="ECO:0000256" key="4">
    <source>
        <dbReference type="ARBA" id="ARBA00022691"/>
    </source>
</evidence>
<keyword evidence="3 9" id="KW-0808">Transferase</keyword>
<gene>
    <name evidence="9" type="primary">pglX</name>
    <name evidence="9" type="ORF">POL25_32610</name>
</gene>
<dbReference type="InterPro" id="IPR050953">
    <property type="entry name" value="N4_N6_ade-DNA_methylase"/>
</dbReference>
<comment type="catalytic activity">
    <reaction evidence="5">
        <text>a 2'-deoxyadenosine in DNA + S-adenosyl-L-methionine = an N(6)-methyl-2'-deoxyadenosine in DNA + S-adenosyl-L-homocysteine + H(+)</text>
        <dbReference type="Rhea" id="RHEA:15197"/>
        <dbReference type="Rhea" id="RHEA-COMP:12418"/>
        <dbReference type="Rhea" id="RHEA-COMP:12419"/>
        <dbReference type="ChEBI" id="CHEBI:15378"/>
        <dbReference type="ChEBI" id="CHEBI:57856"/>
        <dbReference type="ChEBI" id="CHEBI:59789"/>
        <dbReference type="ChEBI" id="CHEBI:90615"/>
        <dbReference type="ChEBI" id="CHEBI:90616"/>
        <dbReference type="EC" id="2.1.1.72"/>
    </reaction>
</comment>
<protein>
    <recommendedName>
        <fullName evidence="1">site-specific DNA-methyltransferase (adenine-specific)</fullName>
        <ecNumber evidence="1">2.1.1.72</ecNumber>
    </recommendedName>
</protein>
<dbReference type="RefSeq" id="WP_272090200.1">
    <property type="nucleotide sequence ID" value="NZ_JAQNDL010000003.1"/>
</dbReference>
<dbReference type="InterPro" id="IPR029063">
    <property type="entry name" value="SAM-dependent_MTases_sf"/>
</dbReference>
<accession>A0ABT5EA89</accession>
<proteinExistence type="predicted"/>
<evidence type="ECO:0000256" key="2">
    <source>
        <dbReference type="ARBA" id="ARBA00022603"/>
    </source>
</evidence>
<dbReference type="Pfam" id="PF07669">
    <property type="entry name" value="Eco57I"/>
    <property type="match status" value="1"/>
</dbReference>
<keyword evidence="10" id="KW-1185">Reference proteome</keyword>
<dbReference type="GO" id="GO:0009007">
    <property type="term" value="F:site-specific DNA-methyltransferase (adenine-specific) activity"/>
    <property type="evidence" value="ECO:0007669"/>
    <property type="project" value="UniProtKB-EC"/>
</dbReference>
<dbReference type="InterPro" id="IPR011639">
    <property type="entry name" value="MethylTrfase_TaqI-like_dom"/>
</dbReference>
<feature type="domain" description="Type II methyltransferase M.TaqI-like" evidence="7">
    <location>
        <begin position="261"/>
        <end position="445"/>
    </location>
</feature>
<dbReference type="InterPro" id="IPR002052">
    <property type="entry name" value="DNA_methylase_N6_adenine_CS"/>
</dbReference>
<evidence type="ECO:0000256" key="6">
    <source>
        <dbReference type="SAM" id="MobiDB-lite"/>
    </source>
</evidence>
<evidence type="ECO:0000256" key="1">
    <source>
        <dbReference type="ARBA" id="ARBA00011900"/>
    </source>
</evidence>